<proteinExistence type="predicted"/>
<reference evidence="3" key="1">
    <citation type="submission" date="2021-03" db="EMBL/GenBank/DDBJ databases">
        <title>Comparative genomics and phylogenomic investigation of the class Geoglossomycetes provide insights into ecological specialization and systematics.</title>
        <authorList>
            <person name="Melie T."/>
            <person name="Pirro S."/>
            <person name="Miller A.N."/>
            <person name="Quandt A."/>
        </authorList>
    </citation>
    <scope>NUCLEOTIDE SEQUENCE</scope>
    <source>
        <strain evidence="3">CAQ_001_2017</strain>
    </source>
</reference>
<evidence type="ECO:0000313" key="3">
    <source>
        <dbReference type="EMBL" id="KAH0556329.1"/>
    </source>
</evidence>
<evidence type="ECO:0000313" key="4">
    <source>
        <dbReference type="Proteomes" id="UP000750711"/>
    </source>
</evidence>
<keyword evidence="2" id="KW-0472">Membrane</keyword>
<protein>
    <submittedName>
        <fullName evidence="3">Uncharacterized protein</fullName>
    </submittedName>
</protein>
<evidence type="ECO:0000256" key="2">
    <source>
        <dbReference type="SAM" id="Phobius"/>
    </source>
</evidence>
<comment type="caution">
    <text evidence="3">The sequence shown here is derived from an EMBL/GenBank/DDBJ whole genome shotgun (WGS) entry which is preliminary data.</text>
</comment>
<keyword evidence="2" id="KW-1133">Transmembrane helix</keyword>
<accession>A0A9P8L8T0</accession>
<evidence type="ECO:0000256" key="1">
    <source>
        <dbReference type="SAM" id="MobiDB-lite"/>
    </source>
</evidence>
<keyword evidence="2" id="KW-0812">Transmembrane</keyword>
<dbReference type="Proteomes" id="UP000750711">
    <property type="component" value="Unassembled WGS sequence"/>
</dbReference>
<sequence length="157" mass="17085">MSLSRSPSPLPRGGWASPGLTSGRSSPSRGSYADHNGSANTVSWASAKAKSDEVKNGYPSFSTRSNSFFGRHARRLSHSLPSFNIGWRKDFAEKEKLGRGRWAGGRLAQMATLAGNIARRMKLRLLLLFGFILTMIPYIISGNALHSSEEAPNSSLF</sequence>
<organism evidence="3 4">
    <name type="scientific">Trichoglossum hirsutum</name>
    <dbReference type="NCBI Taxonomy" id="265104"/>
    <lineage>
        <taxon>Eukaryota</taxon>
        <taxon>Fungi</taxon>
        <taxon>Dikarya</taxon>
        <taxon>Ascomycota</taxon>
        <taxon>Pezizomycotina</taxon>
        <taxon>Geoglossomycetes</taxon>
        <taxon>Geoglossales</taxon>
        <taxon>Geoglossaceae</taxon>
        <taxon>Trichoglossum</taxon>
    </lineage>
</organism>
<gene>
    <name evidence="3" type="ORF">GP486_005744</name>
</gene>
<dbReference type="EMBL" id="JAGHQM010001136">
    <property type="protein sequence ID" value="KAH0556329.1"/>
    <property type="molecule type" value="Genomic_DNA"/>
</dbReference>
<feature type="region of interest" description="Disordered" evidence="1">
    <location>
        <begin position="1"/>
        <end position="37"/>
    </location>
</feature>
<feature type="compositionally biased region" description="Polar residues" evidence="1">
    <location>
        <begin position="19"/>
        <end position="29"/>
    </location>
</feature>
<dbReference type="AlphaFoldDB" id="A0A9P8L8T0"/>
<name>A0A9P8L8T0_9PEZI</name>
<keyword evidence="4" id="KW-1185">Reference proteome</keyword>
<feature type="transmembrane region" description="Helical" evidence="2">
    <location>
        <begin position="123"/>
        <end position="140"/>
    </location>
</feature>